<keyword evidence="2" id="KW-1185">Reference proteome</keyword>
<protein>
    <submittedName>
        <fullName evidence="1">Microtubule-associated proteins 1A/1B light chain 3C-like</fullName>
    </submittedName>
</protein>
<organism evidence="1 2">
    <name type="scientific">Platysternon megacephalum</name>
    <name type="common">big-headed turtle</name>
    <dbReference type="NCBI Taxonomy" id="55544"/>
    <lineage>
        <taxon>Eukaryota</taxon>
        <taxon>Metazoa</taxon>
        <taxon>Chordata</taxon>
        <taxon>Craniata</taxon>
        <taxon>Vertebrata</taxon>
        <taxon>Euteleostomi</taxon>
        <taxon>Archelosauria</taxon>
        <taxon>Testudinata</taxon>
        <taxon>Testudines</taxon>
        <taxon>Cryptodira</taxon>
        <taxon>Durocryptodira</taxon>
        <taxon>Testudinoidea</taxon>
        <taxon>Platysternidae</taxon>
        <taxon>Platysternon</taxon>
    </lineage>
</organism>
<dbReference type="EMBL" id="QXTE01000367">
    <property type="protein sequence ID" value="TFJ98801.1"/>
    <property type="molecule type" value="Genomic_DNA"/>
</dbReference>
<reference evidence="1 2" key="1">
    <citation type="submission" date="2019-04" db="EMBL/GenBank/DDBJ databases">
        <title>Draft genome of the big-headed turtle Platysternon megacephalum.</title>
        <authorList>
            <person name="Gong S."/>
        </authorList>
    </citation>
    <scope>NUCLEOTIDE SEQUENCE [LARGE SCALE GENOMIC DNA]</scope>
    <source>
        <strain evidence="1">DO16091913</strain>
        <tissue evidence="1">Muscle</tissue>
    </source>
</reference>
<accession>A0A4D9DR83</accession>
<name>A0A4D9DR83_9SAUR</name>
<evidence type="ECO:0000313" key="2">
    <source>
        <dbReference type="Proteomes" id="UP000297703"/>
    </source>
</evidence>
<dbReference type="Proteomes" id="UP000297703">
    <property type="component" value="Unassembled WGS sequence"/>
</dbReference>
<comment type="caution">
    <text evidence="1">The sequence shown here is derived from an EMBL/GenBank/DDBJ whole genome shotgun (WGS) entry which is preliminary data.</text>
</comment>
<dbReference type="AlphaFoldDB" id="A0A4D9DR83"/>
<reference evidence="1 2" key="2">
    <citation type="submission" date="2019-04" db="EMBL/GenBank/DDBJ databases">
        <title>The genome sequence of big-headed turtle.</title>
        <authorList>
            <person name="Gong S."/>
        </authorList>
    </citation>
    <scope>NUCLEOTIDE SEQUENCE [LARGE SCALE GENOMIC DNA]</scope>
    <source>
        <strain evidence="1">DO16091913</strain>
        <tissue evidence="1">Muscle</tissue>
    </source>
</reference>
<evidence type="ECO:0000313" key="1">
    <source>
        <dbReference type="EMBL" id="TFJ98801.1"/>
    </source>
</evidence>
<gene>
    <name evidence="1" type="ORF">DR999_PMT19257</name>
</gene>
<sequence>MLGQGPAGSAPPDPGDPLWSPPQTLGCFYSYCCFCPLYIPACTRTPSPSSIKGSLPKTGRLSLPPVLGAGPARDLHPLGARGSPAPPARLASLPPSGCEQRVRHAPSSPLLCRGAEPAGPVLPRAGGVQSTHSEGWGLGREGTLGGQVLWGRKGLFIPRRPIPLCPKLCPFPTRGWARSCRRSAGETGWVPYSLRYQGARAGIPQAVGSVSGRSDPAWGGGRAEPFLGRIRGAFRDRRALGVGAGPCIGIWGRETDQCHPLKLTSISPGWGNFPPCSPEGPGQWRAHCCISAPGGGGGRRRLGVHPLPCCDPVPQNNPL</sequence>
<proteinExistence type="predicted"/>